<keyword evidence="2" id="KW-1185">Reference proteome</keyword>
<organism evidence="1 2">
    <name type="scientific">Thalictrum thalictroides</name>
    <name type="common">Rue-anemone</name>
    <name type="synonym">Anemone thalictroides</name>
    <dbReference type="NCBI Taxonomy" id="46969"/>
    <lineage>
        <taxon>Eukaryota</taxon>
        <taxon>Viridiplantae</taxon>
        <taxon>Streptophyta</taxon>
        <taxon>Embryophyta</taxon>
        <taxon>Tracheophyta</taxon>
        <taxon>Spermatophyta</taxon>
        <taxon>Magnoliopsida</taxon>
        <taxon>Ranunculales</taxon>
        <taxon>Ranunculaceae</taxon>
        <taxon>Thalictroideae</taxon>
        <taxon>Thalictrum</taxon>
    </lineage>
</organism>
<dbReference type="EMBL" id="JABWDY010016696">
    <property type="protein sequence ID" value="KAF5195918.1"/>
    <property type="molecule type" value="Genomic_DNA"/>
</dbReference>
<name>A0A7J6WG97_THATH</name>
<sequence>MKQRKGFSNTGYEENWGANFSLVHHYNCMGPSWYHQTQSSRFSKLGFYTPLVSTRTLEFRKYVAKAQYD</sequence>
<dbReference type="AlphaFoldDB" id="A0A7J6WG97"/>
<proteinExistence type="predicted"/>
<gene>
    <name evidence="1" type="ORF">FRX31_014494</name>
</gene>
<reference evidence="1 2" key="1">
    <citation type="submission" date="2020-06" db="EMBL/GenBank/DDBJ databases">
        <title>Transcriptomic and genomic resources for Thalictrum thalictroides and T. hernandezii: Facilitating candidate gene discovery in an emerging model plant lineage.</title>
        <authorList>
            <person name="Arias T."/>
            <person name="Riano-Pachon D.M."/>
            <person name="Di Stilio V.S."/>
        </authorList>
    </citation>
    <scope>NUCLEOTIDE SEQUENCE [LARGE SCALE GENOMIC DNA]</scope>
    <source>
        <strain evidence="2">cv. WT478/WT964</strain>
        <tissue evidence="1">Leaves</tissue>
    </source>
</reference>
<evidence type="ECO:0000313" key="2">
    <source>
        <dbReference type="Proteomes" id="UP000554482"/>
    </source>
</evidence>
<comment type="caution">
    <text evidence="1">The sequence shown here is derived from an EMBL/GenBank/DDBJ whole genome shotgun (WGS) entry which is preliminary data.</text>
</comment>
<accession>A0A7J6WG97</accession>
<dbReference type="Proteomes" id="UP000554482">
    <property type="component" value="Unassembled WGS sequence"/>
</dbReference>
<protein>
    <submittedName>
        <fullName evidence="1">Uncharacterized protein</fullName>
    </submittedName>
</protein>
<evidence type="ECO:0000313" key="1">
    <source>
        <dbReference type="EMBL" id="KAF5195918.1"/>
    </source>
</evidence>